<dbReference type="Gene3D" id="3.30.70.270">
    <property type="match status" value="1"/>
</dbReference>
<dbReference type="GO" id="GO:0003824">
    <property type="term" value="F:catalytic activity"/>
    <property type="evidence" value="ECO:0007669"/>
    <property type="project" value="UniProtKB-ARBA"/>
</dbReference>
<dbReference type="PROSITE" id="PS50887">
    <property type="entry name" value="GGDEF"/>
    <property type="match status" value="1"/>
</dbReference>
<dbReference type="RefSeq" id="WP_166845419.1">
    <property type="nucleotide sequence ID" value="NZ_JAAONY010000002.1"/>
</dbReference>
<dbReference type="SMART" id="SM00052">
    <property type="entry name" value="EAL"/>
    <property type="match status" value="1"/>
</dbReference>
<dbReference type="AlphaFoldDB" id="A0A7X0JV21"/>
<feature type="domain" description="EAL" evidence="4">
    <location>
        <begin position="323"/>
        <end position="587"/>
    </location>
</feature>
<dbReference type="SUPFAM" id="SSF55073">
    <property type="entry name" value="Nucleotide cyclase"/>
    <property type="match status" value="1"/>
</dbReference>
<name>A0A7X0JV21_9GAMM</name>
<evidence type="ECO:0000256" key="1">
    <source>
        <dbReference type="ARBA" id="ARBA00001946"/>
    </source>
</evidence>
<protein>
    <submittedName>
        <fullName evidence="6">Diguanylate cyclase (GGDEF)-like protein</fullName>
    </submittedName>
</protein>
<dbReference type="InterPro" id="IPR043128">
    <property type="entry name" value="Rev_trsase/Diguanyl_cyclase"/>
</dbReference>
<organism evidence="6 7">
    <name type="scientific">Pseudoteredinibacter isoporae</name>
    <dbReference type="NCBI Taxonomy" id="570281"/>
    <lineage>
        <taxon>Bacteria</taxon>
        <taxon>Pseudomonadati</taxon>
        <taxon>Pseudomonadota</taxon>
        <taxon>Gammaproteobacteria</taxon>
        <taxon>Cellvibrionales</taxon>
        <taxon>Cellvibrionaceae</taxon>
        <taxon>Pseudoteredinibacter</taxon>
    </lineage>
</organism>
<dbReference type="InterPro" id="IPR035919">
    <property type="entry name" value="EAL_sf"/>
</dbReference>
<dbReference type="Proteomes" id="UP000528457">
    <property type="component" value="Unassembled WGS sequence"/>
</dbReference>
<feature type="modified residue" description="4-aspartylphosphate" evidence="2">
    <location>
        <position position="56"/>
    </location>
</feature>
<dbReference type="InParanoid" id="A0A7X0JV21"/>
<dbReference type="GO" id="GO:0000160">
    <property type="term" value="P:phosphorelay signal transduction system"/>
    <property type="evidence" value="ECO:0007669"/>
    <property type="project" value="InterPro"/>
</dbReference>
<dbReference type="FunFam" id="3.30.70.270:FF:000001">
    <property type="entry name" value="Diguanylate cyclase domain protein"/>
    <property type="match status" value="1"/>
</dbReference>
<dbReference type="Gene3D" id="3.20.20.450">
    <property type="entry name" value="EAL domain"/>
    <property type="match status" value="1"/>
</dbReference>
<reference evidence="6 7" key="1">
    <citation type="submission" date="2020-08" db="EMBL/GenBank/DDBJ databases">
        <title>Genomic Encyclopedia of Type Strains, Phase IV (KMG-IV): sequencing the most valuable type-strain genomes for metagenomic binning, comparative biology and taxonomic classification.</title>
        <authorList>
            <person name="Goeker M."/>
        </authorList>
    </citation>
    <scope>NUCLEOTIDE SEQUENCE [LARGE SCALE GENOMIC DNA]</scope>
    <source>
        <strain evidence="6 7">DSM 22368</strain>
    </source>
</reference>
<comment type="caution">
    <text evidence="6">The sequence shown here is derived from an EMBL/GenBank/DDBJ whole genome shotgun (WGS) entry which is preliminary data.</text>
</comment>
<dbReference type="SUPFAM" id="SSF52172">
    <property type="entry name" value="CheY-like"/>
    <property type="match status" value="1"/>
</dbReference>
<dbReference type="Pfam" id="PF00563">
    <property type="entry name" value="EAL"/>
    <property type="match status" value="1"/>
</dbReference>
<evidence type="ECO:0000259" key="4">
    <source>
        <dbReference type="PROSITE" id="PS50883"/>
    </source>
</evidence>
<dbReference type="PANTHER" id="PTHR44757">
    <property type="entry name" value="DIGUANYLATE CYCLASE DGCP"/>
    <property type="match status" value="1"/>
</dbReference>
<keyword evidence="7" id="KW-1185">Reference proteome</keyword>
<dbReference type="CDD" id="cd01948">
    <property type="entry name" value="EAL"/>
    <property type="match status" value="1"/>
</dbReference>
<dbReference type="NCBIfam" id="TIGR00254">
    <property type="entry name" value="GGDEF"/>
    <property type="match status" value="1"/>
</dbReference>
<dbReference type="Pfam" id="PF00072">
    <property type="entry name" value="Response_reg"/>
    <property type="match status" value="1"/>
</dbReference>
<dbReference type="Gene3D" id="3.40.50.2300">
    <property type="match status" value="1"/>
</dbReference>
<comment type="cofactor">
    <cofactor evidence="1">
        <name>Mg(2+)</name>
        <dbReference type="ChEBI" id="CHEBI:18420"/>
    </cofactor>
</comment>
<evidence type="ECO:0000259" key="3">
    <source>
        <dbReference type="PROSITE" id="PS50110"/>
    </source>
</evidence>
<gene>
    <name evidence="6" type="ORF">HNR48_002967</name>
</gene>
<dbReference type="SUPFAM" id="SSF141868">
    <property type="entry name" value="EAL domain-like"/>
    <property type="match status" value="1"/>
</dbReference>
<dbReference type="InterPro" id="IPR000160">
    <property type="entry name" value="GGDEF_dom"/>
</dbReference>
<evidence type="ECO:0000313" key="7">
    <source>
        <dbReference type="Proteomes" id="UP000528457"/>
    </source>
</evidence>
<evidence type="ECO:0000256" key="2">
    <source>
        <dbReference type="PROSITE-ProRule" id="PRU00169"/>
    </source>
</evidence>
<dbReference type="PANTHER" id="PTHR44757:SF2">
    <property type="entry name" value="BIOFILM ARCHITECTURE MAINTENANCE PROTEIN MBAA"/>
    <property type="match status" value="1"/>
</dbReference>
<dbReference type="CDD" id="cd01949">
    <property type="entry name" value="GGDEF"/>
    <property type="match status" value="1"/>
</dbReference>
<dbReference type="SMART" id="SM00267">
    <property type="entry name" value="GGDEF"/>
    <property type="match status" value="1"/>
</dbReference>
<dbReference type="Pfam" id="PF00990">
    <property type="entry name" value="GGDEF"/>
    <property type="match status" value="1"/>
</dbReference>
<dbReference type="InterPro" id="IPR029787">
    <property type="entry name" value="Nucleotide_cyclase"/>
</dbReference>
<accession>A0A7X0JV21</accession>
<feature type="domain" description="Response regulatory" evidence="3">
    <location>
        <begin position="6"/>
        <end position="124"/>
    </location>
</feature>
<proteinExistence type="predicted"/>
<dbReference type="PROSITE" id="PS50883">
    <property type="entry name" value="EAL"/>
    <property type="match status" value="1"/>
</dbReference>
<keyword evidence="2" id="KW-0597">Phosphoprotein</keyword>
<evidence type="ECO:0000313" key="6">
    <source>
        <dbReference type="EMBL" id="MBB6522682.1"/>
    </source>
</evidence>
<dbReference type="InterPro" id="IPR052155">
    <property type="entry name" value="Biofilm_reg_signaling"/>
</dbReference>
<sequence length="598" mass="67143">MEPTPKILVTDDVAANRLAIRKLLRRHDVEVLEASCGNQALQLALTESNIALVLLDVQMPEMNGYEVASLLRQEKRTSNIPIIFLTAVARDEENELQGYQSGGVDYIHKPIDSEILLAKISIFIKMWRINSRLQQEVKNRREAEQKIRHLAKHDMLTSLPNRSQLLDNLNQGKSRVDRYGGKLSVLFLDLDGFKPVNDIYGHEAGDYVLKEIASRLKNMMRPTDTVARFGGDEFVILMTDVQDRDCIVPKLQSIISSCAKPMQWLYHKLELSISLGVAMYPEDGDDATSLIKSADGAMYRAKEAGKNCFRFVVEGQTESEKEYKAMSGLLEKAIDQQELFLLYQPIHCTRTLDVVAAEALLRWRHPELGLIEPVTFVPVAESSGVIDRIGDWVIGKALSDSLQWWNETRHKVKVMVNVTTAQISENGFSGNVNDFLSPVLAAIGKSVSLDELNEFLGLEVKEKIISRPFDSVKEQLENLKDSGIGVSVDNVGADVTALNYLKNNLASQLKIDRTLIKELPGNQGQDKIVRAVMAIAHIFDMKVIATGVESKEQYEFLRDIGCDYVQGFYFSQAISSDELKMYITASYAHESQELIDQN</sequence>
<dbReference type="InterPro" id="IPR001633">
    <property type="entry name" value="EAL_dom"/>
</dbReference>
<dbReference type="InterPro" id="IPR001789">
    <property type="entry name" value="Sig_transdc_resp-reg_receiver"/>
</dbReference>
<evidence type="ECO:0000259" key="5">
    <source>
        <dbReference type="PROSITE" id="PS50887"/>
    </source>
</evidence>
<dbReference type="InterPro" id="IPR011006">
    <property type="entry name" value="CheY-like_superfamily"/>
</dbReference>
<dbReference type="SMART" id="SM00448">
    <property type="entry name" value="REC"/>
    <property type="match status" value="1"/>
</dbReference>
<dbReference type="EMBL" id="JACHHT010000002">
    <property type="protein sequence ID" value="MBB6522682.1"/>
    <property type="molecule type" value="Genomic_DNA"/>
</dbReference>
<feature type="domain" description="GGDEF" evidence="5">
    <location>
        <begin position="181"/>
        <end position="314"/>
    </location>
</feature>
<dbReference type="PROSITE" id="PS50110">
    <property type="entry name" value="RESPONSE_REGULATORY"/>
    <property type="match status" value="1"/>
</dbReference>